<feature type="chain" id="PRO_5008128125" evidence="1">
    <location>
        <begin position="18"/>
        <end position="137"/>
    </location>
</feature>
<keyword evidence="3" id="KW-1185">Reference proteome</keyword>
<organism evidence="2 3">
    <name type="scientific">Anopheles culicifacies</name>
    <dbReference type="NCBI Taxonomy" id="139723"/>
    <lineage>
        <taxon>Eukaryota</taxon>
        <taxon>Metazoa</taxon>
        <taxon>Ecdysozoa</taxon>
        <taxon>Arthropoda</taxon>
        <taxon>Hexapoda</taxon>
        <taxon>Insecta</taxon>
        <taxon>Pterygota</taxon>
        <taxon>Neoptera</taxon>
        <taxon>Endopterygota</taxon>
        <taxon>Diptera</taxon>
        <taxon>Nematocera</taxon>
        <taxon>Culicoidea</taxon>
        <taxon>Culicidae</taxon>
        <taxon>Anophelinae</taxon>
        <taxon>Anopheles</taxon>
        <taxon>culicifacies species complex</taxon>
    </lineage>
</organism>
<evidence type="ECO:0000313" key="2">
    <source>
        <dbReference type="EnsemblMetazoa" id="ACUA012296-PA"/>
    </source>
</evidence>
<dbReference type="EnsemblMetazoa" id="ACUA012296-RA">
    <property type="protein sequence ID" value="ACUA012296-PA"/>
    <property type="gene ID" value="ACUA012296"/>
</dbReference>
<dbReference type="Proteomes" id="UP000075883">
    <property type="component" value="Unassembled WGS sequence"/>
</dbReference>
<reference evidence="3" key="1">
    <citation type="submission" date="2013-09" db="EMBL/GenBank/DDBJ databases">
        <title>The Genome Sequence of Anopheles culicifacies species A.</title>
        <authorList>
            <consortium name="The Broad Institute Genomics Platform"/>
            <person name="Neafsey D.E."/>
            <person name="Besansky N."/>
            <person name="Howell P."/>
            <person name="Walton C."/>
            <person name="Young S.K."/>
            <person name="Zeng Q."/>
            <person name="Gargeya S."/>
            <person name="Fitzgerald M."/>
            <person name="Haas B."/>
            <person name="Abouelleil A."/>
            <person name="Allen A.W."/>
            <person name="Alvarado L."/>
            <person name="Arachchi H.M."/>
            <person name="Berlin A.M."/>
            <person name="Chapman S.B."/>
            <person name="Gainer-Dewar J."/>
            <person name="Goldberg J."/>
            <person name="Griggs A."/>
            <person name="Gujja S."/>
            <person name="Hansen M."/>
            <person name="Howarth C."/>
            <person name="Imamovic A."/>
            <person name="Ireland A."/>
            <person name="Larimer J."/>
            <person name="McCowan C."/>
            <person name="Murphy C."/>
            <person name="Pearson M."/>
            <person name="Poon T.W."/>
            <person name="Priest M."/>
            <person name="Roberts A."/>
            <person name="Saif S."/>
            <person name="Shea T."/>
            <person name="Sisk P."/>
            <person name="Sykes S."/>
            <person name="Wortman J."/>
            <person name="Nusbaum C."/>
            <person name="Birren B."/>
        </authorList>
    </citation>
    <scope>NUCLEOTIDE SEQUENCE [LARGE SCALE GENOMIC DNA]</scope>
    <source>
        <strain evidence="3">A-37</strain>
    </source>
</reference>
<evidence type="ECO:0000313" key="3">
    <source>
        <dbReference type="Proteomes" id="UP000075883"/>
    </source>
</evidence>
<dbReference type="VEuPathDB" id="VectorBase:ACUA012296"/>
<dbReference type="AlphaFoldDB" id="A0A182M8T0"/>
<reference evidence="2" key="2">
    <citation type="submission" date="2020-05" db="UniProtKB">
        <authorList>
            <consortium name="EnsemblMetazoa"/>
        </authorList>
    </citation>
    <scope>IDENTIFICATION</scope>
    <source>
        <strain evidence="2">A-37</strain>
    </source>
</reference>
<name>A0A182M8T0_9DIPT</name>
<keyword evidence="1" id="KW-0732">Signal</keyword>
<dbReference type="EMBL" id="AXCM01003590">
    <property type="status" value="NOT_ANNOTATED_CDS"/>
    <property type="molecule type" value="Genomic_DNA"/>
</dbReference>
<accession>A0A182M8T0</accession>
<feature type="signal peptide" evidence="1">
    <location>
        <begin position="1"/>
        <end position="17"/>
    </location>
</feature>
<proteinExistence type="predicted"/>
<sequence length="137" mass="14171">MILAFAVAVAVSAVSTAESSLSSANRSTLLLQTSLADVLDDGLKAVLAVGVVLHDTSRTVRFIQSVLSLHDISIPHFPLALVITGVVVLNSVLKLVLRVGIVVLTLKATLKSSANSTADTASDATLKSTLHINKGKS</sequence>
<evidence type="ECO:0000256" key="1">
    <source>
        <dbReference type="SAM" id="SignalP"/>
    </source>
</evidence>
<protein>
    <submittedName>
        <fullName evidence="2">Uncharacterized protein</fullName>
    </submittedName>
</protein>